<gene>
    <name evidence="3" type="ORF">SacglDRAFT_02550</name>
</gene>
<dbReference type="Gene3D" id="3.40.50.1820">
    <property type="entry name" value="alpha/beta hydrolase"/>
    <property type="match status" value="1"/>
</dbReference>
<sequence>MAPAPGFDVVGEGEHTVIAVHGWFGSAGAWRPIVPHLDTTTFRYVFVNLRGYGDRRDETGEHTLDEAASDVLAVADTLSVDRFSLVGHSMGGTVIQRVLADAPDRVRALVGISPVPASGVPFDDESWALFSGAAADPEKRRAIIDLTTGNRLTGVWLDSMVRHSLENSDERAFADYLLAWAKTDFHTEIEGNPVPVKVIVGEHDPALGEATMRQTFTRWYPNCTVDVLTNCGHYAIDEAPVALATSVESFLRELP</sequence>
<dbReference type="SUPFAM" id="SSF53474">
    <property type="entry name" value="alpha/beta-Hydrolases"/>
    <property type="match status" value="1"/>
</dbReference>
<dbReference type="AlphaFoldDB" id="I1D3B8"/>
<evidence type="ECO:0000313" key="3">
    <source>
        <dbReference type="EMBL" id="EIE99442.1"/>
    </source>
</evidence>
<evidence type="ECO:0000259" key="2">
    <source>
        <dbReference type="Pfam" id="PF00561"/>
    </source>
</evidence>
<dbReference type="STRING" id="928724.SacglDRAFT_02550"/>
<dbReference type="RefSeq" id="WP_005465023.1">
    <property type="nucleotide sequence ID" value="NZ_CM001484.1"/>
</dbReference>
<dbReference type="PANTHER" id="PTHR43798">
    <property type="entry name" value="MONOACYLGLYCEROL LIPASE"/>
    <property type="match status" value="1"/>
</dbReference>
<dbReference type="InterPro" id="IPR000639">
    <property type="entry name" value="Epox_hydrolase-like"/>
</dbReference>
<keyword evidence="3" id="KW-0012">Acyltransferase</keyword>
<dbReference type="Pfam" id="PF00561">
    <property type="entry name" value="Abhydrolase_1"/>
    <property type="match status" value="1"/>
</dbReference>
<reference evidence="3 4" key="1">
    <citation type="submission" date="2011-09" db="EMBL/GenBank/DDBJ databases">
        <authorList>
            <consortium name="US DOE Joint Genome Institute (JGI-PGF)"/>
            <person name="Lucas S."/>
            <person name="Han J."/>
            <person name="Lapidus A."/>
            <person name="Cheng J.-F."/>
            <person name="Goodwin L."/>
            <person name="Pitluck S."/>
            <person name="Peters L."/>
            <person name="Land M.L."/>
            <person name="Hauser L."/>
            <person name="Brambilla E."/>
            <person name="Klenk H.-P."/>
            <person name="Woyke T.J."/>
        </authorList>
    </citation>
    <scope>NUCLEOTIDE SEQUENCE [LARGE SCALE GENOMIC DNA]</scope>
    <source>
        <strain evidence="3 4">K62</strain>
    </source>
</reference>
<reference evidence="4" key="2">
    <citation type="submission" date="2012-01" db="EMBL/GenBank/DDBJ databases">
        <title>Noncontiguous Finished sequence of chromosome of Saccharomonospora glauca K62.</title>
        <authorList>
            <consortium name="US DOE Joint Genome Institute"/>
            <person name="Lucas S."/>
            <person name="Han J."/>
            <person name="Lapidus A."/>
            <person name="Cheng J.-F."/>
            <person name="Goodwin L."/>
            <person name="Pitluck S."/>
            <person name="Peters L."/>
            <person name="Mikhailova N."/>
            <person name="Held B."/>
            <person name="Detter J.C."/>
            <person name="Han C."/>
            <person name="Tapia R."/>
            <person name="Land M."/>
            <person name="Hauser L."/>
            <person name="Kyrpides N."/>
            <person name="Ivanova N."/>
            <person name="Pagani I."/>
            <person name="Brambilla E.-M."/>
            <person name="Klenk H.-P."/>
            <person name="Woyke T."/>
        </authorList>
    </citation>
    <scope>NUCLEOTIDE SEQUENCE [LARGE SCALE GENOMIC DNA]</scope>
    <source>
        <strain evidence="4">K62</strain>
    </source>
</reference>
<dbReference type="EMBL" id="CM001484">
    <property type="protein sequence ID" value="EIE99442.1"/>
    <property type="molecule type" value="Genomic_DNA"/>
</dbReference>
<dbReference type="PANTHER" id="PTHR43798:SF31">
    <property type="entry name" value="AB HYDROLASE SUPERFAMILY PROTEIN YCLE"/>
    <property type="match status" value="1"/>
</dbReference>
<keyword evidence="1 3" id="KW-0378">Hydrolase</keyword>
<dbReference type="InterPro" id="IPR029058">
    <property type="entry name" value="AB_hydrolase_fold"/>
</dbReference>
<dbReference type="PRINTS" id="PR00412">
    <property type="entry name" value="EPOXHYDRLASE"/>
</dbReference>
<keyword evidence="4" id="KW-1185">Reference proteome</keyword>
<accession>I1D3B8</accession>
<dbReference type="GO" id="GO:0016746">
    <property type="term" value="F:acyltransferase activity"/>
    <property type="evidence" value="ECO:0007669"/>
    <property type="project" value="UniProtKB-KW"/>
</dbReference>
<dbReference type="OrthoDB" id="9780765at2"/>
<dbReference type="Proteomes" id="UP000005087">
    <property type="component" value="Chromosome"/>
</dbReference>
<feature type="domain" description="AB hydrolase-1" evidence="2">
    <location>
        <begin position="16"/>
        <end position="123"/>
    </location>
</feature>
<proteinExistence type="predicted"/>
<name>I1D3B8_9PSEU</name>
<dbReference type="InterPro" id="IPR000073">
    <property type="entry name" value="AB_hydrolase_1"/>
</dbReference>
<evidence type="ECO:0000313" key="4">
    <source>
        <dbReference type="Proteomes" id="UP000005087"/>
    </source>
</evidence>
<keyword evidence="3" id="KW-0808">Transferase</keyword>
<dbReference type="HOGENOM" id="CLU_020336_50_4_11"/>
<protein>
    <submittedName>
        <fullName evidence="3">Putative hydrolase or acyltransferase of alpha/beta superfamily</fullName>
    </submittedName>
</protein>
<dbReference type="InterPro" id="IPR050266">
    <property type="entry name" value="AB_hydrolase_sf"/>
</dbReference>
<dbReference type="GO" id="GO:0016787">
    <property type="term" value="F:hydrolase activity"/>
    <property type="evidence" value="ECO:0007669"/>
    <property type="project" value="UniProtKB-KW"/>
</dbReference>
<organism evidence="3 4">
    <name type="scientific">Saccharomonospora glauca K62</name>
    <dbReference type="NCBI Taxonomy" id="928724"/>
    <lineage>
        <taxon>Bacteria</taxon>
        <taxon>Bacillati</taxon>
        <taxon>Actinomycetota</taxon>
        <taxon>Actinomycetes</taxon>
        <taxon>Pseudonocardiales</taxon>
        <taxon>Pseudonocardiaceae</taxon>
        <taxon>Saccharomonospora</taxon>
    </lineage>
</organism>
<dbReference type="eggNOG" id="COG1073">
    <property type="taxonomic scope" value="Bacteria"/>
</dbReference>
<evidence type="ECO:0000256" key="1">
    <source>
        <dbReference type="ARBA" id="ARBA00022801"/>
    </source>
</evidence>
<dbReference type="GO" id="GO:0016020">
    <property type="term" value="C:membrane"/>
    <property type="evidence" value="ECO:0007669"/>
    <property type="project" value="TreeGrafter"/>
</dbReference>